<reference evidence="8" key="1">
    <citation type="submission" date="2020-11" db="EMBL/GenBank/DDBJ databases">
        <authorList>
            <person name="Tran Van P."/>
        </authorList>
    </citation>
    <scope>NUCLEOTIDE SEQUENCE</scope>
</reference>
<dbReference type="InterPro" id="IPR004167">
    <property type="entry name" value="PSBD"/>
</dbReference>
<protein>
    <recommendedName>
        <fullName evidence="4">Dihydrolipoamide acetyltransferase component of pyruvate dehydrogenase complex</fullName>
        <ecNumber evidence="4">2.3.1.-</ecNumber>
    </recommendedName>
</protein>
<evidence type="ECO:0000259" key="7">
    <source>
        <dbReference type="PROSITE" id="PS51826"/>
    </source>
</evidence>
<evidence type="ECO:0000259" key="6">
    <source>
        <dbReference type="PROSITE" id="PS50968"/>
    </source>
</evidence>
<evidence type="ECO:0000256" key="1">
    <source>
        <dbReference type="ARBA" id="ARBA00007317"/>
    </source>
</evidence>
<evidence type="ECO:0000313" key="8">
    <source>
        <dbReference type="EMBL" id="CAD7284476.1"/>
    </source>
</evidence>
<dbReference type="SUPFAM" id="SSF52777">
    <property type="entry name" value="CoA-dependent acyltransferases"/>
    <property type="match status" value="1"/>
</dbReference>
<keyword evidence="3" id="KW-0809">Transit peptide</keyword>
<dbReference type="Gene3D" id="4.10.320.10">
    <property type="entry name" value="E3-binding domain"/>
    <property type="match status" value="1"/>
</dbReference>
<evidence type="ECO:0000256" key="2">
    <source>
        <dbReference type="ARBA" id="ARBA00022823"/>
    </source>
</evidence>
<dbReference type="CDD" id="cd06849">
    <property type="entry name" value="lipoyl_domain"/>
    <property type="match status" value="1"/>
</dbReference>
<feature type="domain" description="Peripheral subunit-binding (PSBD)" evidence="7">
    <location>
        <begin position="145"/>
        <end position="182"/>
    </location>
</feature>
<feature type="compositionally biased region" description="Polar residues" evidence="5">
    <location>
        <begin position="132"/>
        <end position="144"/>
    </location>
</feature>
<dbReference type="EMBL" id="CAJPEX010008340">
    <property type="protein sequence ID" value="CAG0924628.1"/>
    <property type="molecule type" value="Genomic_DNA"/>
</dbReference>
<dbReference type="GO" id="GO:0005739">
    <property type="term" value="C:mitochondrion"/>
    <property type="evidence" value="ECO:0007669"/>
    <property type="project" value="TreeGrafter"/>
</dbReference>
<dbReference type="FunFam" id="2.40.50.100:FF:000010">
    <property type="entry name" value="Acetyltransferase component of pyruvate dehydrogenase complex"/>
    <property type="match status" value="1"/>
</dbReference>
<dbReference type="SUPFAM" id="SSF51230">
    <property type="entry name" value="Single hybrid motif"/>
    <property type="match status" value="1"/>
</dbReference>
<dbReference type="PROSITE" id="PS51826">
    <property type="entry name" value="PSBD"/>
    <property type="match status" value="1"/>
</dbReference>
<feature type="domain" description="Lipoyl-binding" evidence="6">
    <location>
        <begin position="29"/>
        <end position="105"/>
    </location>
</feature>
<comment type="cofactor">
    <cofactor evidence="4">
        <name>(R)-lipoate</name>
        <dbReference type="ChEBI" id="CHEBI:83088"/>
    </cofactor>
</comment>
<proteinExistence type="inferred from homology"/>
<dbReference type="EC" id="2.3.1.-" evidence="4"/>
<evidence type="ECO:0000313" key="9">
    <source>
        <dbReference type="Proteomes" id="UP000678499"/>
    </source>
</evidence>
<feature type="region of interest" description="Disordered" evidence="5">
    <location>
        <begin position="117"/>
        <end position="146"/>
    </location>
</feature>
<evidence type="ECO:0000256" key="3">
    <source>
        <dbReference type="ARBA" id="ARBA00022946"/>
    </source>
</evidence>
<dbReference type="Pfam" id="PF00364">
    <property type="entry name" value="Biotin_lipoyl"/>
    <property type="match status" value="1"/>
</dbReference>
<dbReference type="PROSITE" id="PS00189">
    <property type="entry name" value="LIPOYL"/>
    <property type="match status" value="1"/>
</dbReference>
<dbReference type="PANTHER" id="PTHR23151:SF90">
    <property type="entry name" value="DIHYDROLIPOYLLYSINE-RESIDUE ACETYLTRANSFERASE COMPONENT OF PYRUVATE DEHYDROGENASE COMPLEX, MITOCHONDRIAL-RELATED"/>
    <property type="match status" value="1"/>
</dbReference>
<dbReference type="Pfam" id="PF00198">
    <property type="entry name" value="2-oxoacid_dh"/>
    <property type="match status" value="1"/>
</dbReference>
<gene>
    <name evidence="8" type="ORF">NMOB1V02_LOCUS12082</name>
</gene>
<dbReference type="InterPro" id="IPR003016">
    <property type="entry name" value="2-oxoA_DH_lipoyl-BS"/>
</dbReference>
<dbReference type="SUPFAM" id="SSF47005">
    <property type="entry name" value="Peripheral subunit-binding domain of 2-oxo acid dehydrogenase complex"/>
    <property type="match status" value="1"/>
</dbReference>
<sequence length="301" mass="32639">MFRFLTRITCHDRILRHGLHASRVCAVKGEAVKMPSLSPTMSEGTIVNWYKKEGDEIKAGDVLCDIQTDKAVVGFEVEEEGILAKILKPDNSLNVALGSLIALMVEPGVDWKSVEMPEGTTTTTDKPEAVSAPTQVDTHQSSPRSIGPAVRNLLTAHGILPDDVTGTGPYGRLTKGDVLDFIKLKNLKAVEIKPEPVQKVAKVVEAPKQSVETAHYVDVAVSSMRATIAKRLSESKRSIPHAYATVDADLTALLAERQKLKAHGLNISVNNFVIKAVGLSEQAMGLQLHNQFLLVHSLGTR</sequence>
<dbReference type="GO" id="GO:0016746">
    <property type="term" value="F:acyltransferase activity"/>
    <property type="evidence" value="ECO:0007669"/>
    <property type="project" value="UniProtKB-KW"/>
</dbReference>
<evidence type="ECO:0000256" key="4">
    <source>
        <dbReference type="RuleBase" id="RU003423"/>
    </source>
</evidence>
<dbReference type="InterPro" id="IPR045257">
    <property type="entry name" value="E2/Pdx1"/>
</dbReference>
<dbReference type="Gene3D" id="2.40.50.100">
    <property type="match status" value="1"/>
</dbReference>
<keyword evidence="9" id="KW-1185">Reference proteome</keyword>
<dbReference type="GO" id="GO:0006086">
    <property type="term" value="P:pyruvate decarboxylation to acetyl-CoA"/>
    <property type="evidence" value="ECO:0007669"/>
    <property type="project" value="InterPro"/>
</dbReference>
<keyword evidence="4" id="KW-0808">Transferase</keyword>
<dbReference type="Gene3D" id="3.30.559.10">
    <property type="entry name" value="Chloramphenicol acetyltransferase-like domain"/>
    <property type="match status" value="1"/>
</dbReference>
<dbReference type="AlphaFoldDB" id="A0A7R9GJ54"/>
<dbReference type="InterPro" id="IPR023213">
    <property type="entry name" value="CAT-like_dom_sf"/>
</dbReference>
<dbReference type="Proteomes" id="UP000678499">
    <property type="component" value="Unassembled WGS sequence"/>
</dbReference>
<dbReference type="OrthoDB" id="537444at2759"/>
<evidence type="ECO:0000256" key="5">
    <source>
        <dbReference type="SAM" id="MobiDB-lite"/>
    </source>
</evidence>
<dbReference type="PANTHER" id="PTHR23151">
    <property type="entry name" value="DIHYDROLIPOAMIDE ACETYL/SUCCINYL-TRANSFERASE-RELATED"/>
    <property type="match status" value="1"/>
</dbReference>
<dbReference type="Pfam" id="PF02817">
    <property type="entry name" value="E3_binding"/>
    <property type="match status" value="1"/>
</dbReference>
<dbReference type="InterPro" id="IPR001078">
    <property type="entry name" value="2-oxoacid_DH_actylTfrase"/>
</dbReference>
<name>A0A7R9GJ54_9CRUS</name>
<organism evidence="8">
    <name type="scientific">Notodromas monacha</name>
    <dbReference type="NCBI Taxonomy" id="399045"/>
    <lineage>
        <taxon>Eukaryota</taxon>
        <taxon>Metazoa</taxon>
        <taxon>Ecdysozoa</taxon>
        <taxon>Arthropoda</taxon>
        <taxon>Crustacea</taxon>
        <taxon>Oligostraca</taxon>
        <taxon>Ostracoda</taxon>
        <taxon>Podocopa</taxon>
        <taxon>Podocopida</taxon>
        <taxon>Cypridocopina</taxon>
        <taxon>Cypridoidea</taxon>
        <taxon>Cyprididae</taxon>
        <taxon>Notodromas</taxon>
    </lineage>
</organism>
<keyword evidence="4" id="KW-0012">Acyltransferase</keyword>
<dbReference type="PROSITE" id="PS50968">
    <property type="entry name" value="BIOTINYL_LIPOYL"/>
    <property type="match status" value="1"/>
</dbReference>
<dbReference type="InterPro" id="IPR036625">
    <property type="entry name" value="E3-bd_dom_sf"/>
</dbReference>
<comment type="similarity">
    <text evidence="1 4">Belongs to the 2-oxoacid dehydrogenase family.</text>
</comment>
<dbReference type="EMBL" id="OA890377">
    <property type="protein sequence ID" value="CAD7284476.1"/>
    <property type="molecule type" value="Genomic_DNA"/>
</dbReference>
<keyword evidence="2 4" id="KW-0450">Lipoyl</keyword>
<dbReference type="GO" id="GO:0045254">
    <property type="term" value="C:pyruvate dehydrogenase complex"/>
    <property type="evidence" value="ECO:0007669"/>
    <property type="project" value="InterPro"/>
</dbReference>
<accession>A0A7R9GJ54</accession>
<dbReference type="InterPro" id="IPR011053">
    <property type="entry name" value="Single_hybrid_motif"/>
</dbReference>
<dbReference type="InterPro" id="IPR000089">
    <property type="entry name" value="Biotin_lipoyl"/>
</dbReference>